<reference evidence="1" key="1">
    <citation type="submission" date="2020-08" db="EMBL/GenBank/DDBJ databases">
        <title>Multicomponent nature underlies the extraordinary mechanical properties of spider dragline silk.</title>
        <authorList>
            <person name="Kono N."/>
            <person name="Nakamura H."/>
            <person name="Mori M."/>
            <person name="Yoshida Y."/>
            <person name="Ohtoshi R."/>
            <person name="Malay A.D."/>
            <person name="Moran D.A.P."/>
            <person name="Tomita M."/>
            <person name="Numata K."/>
            <person name="Arakawa K."/>
        </authorList>
    </citation>
    <scope>NUCLEOTIDE SEQUENCE</scope>
</reference>
<dbReference type="Proteomes" id="UP000887013">
    <property type="component" value="Unassembled WGS sequence"/>
</dbReference>
<protein>
    <submittedName>
        <fullName evidence="1">Uncharacterized protein</fullName>
    </submittedName>
</protein>
<keyword evidence="2" id="KW-1185">Reference proteome</keyword>
<evidence type="ECO:0000313" key="2">
    <source>
        <dbReference type="Proteomes" id="UP000887013"/>
    </source>
</evidence>
<organism evidence="1 2">
    <name type="scientific">Nephila pilipes</name>
    <name type="common">Giant wood spider</name>
    <name type="synonym">Nephila maculata</name>
    <dbReference type="NCBI Taxonomy" id="299642"/>
    <lineage>
        <taxon>Eukaryota</taxon>
        <taxon>Metazoa</taxon>
        <taxon>Ecdysozoa</taxon>
        <taxon>Arthropoda</taxon>
        <taxon>Chelicerata</taxon>
        <taxon>Arachnida</taxon>
        <taxon>Araneae</taxon>
        <taxon>Araneomorphae</taxon>
        <taxon>Entelegynae</taxon>
        <taxon>Araneoidea</taxon>
        <taxon>Nephilidae</taxon>
        <taxon>Nephila</taxon>
    </lineage>
</organism>
<name>A0A8X6TBF4_NEPPI</name>
<gene>
    <name evidence="1" type="ORF">NPIL_393551</name>
</gene>
<dbReference type="AlphaFoldDB" id="A0A8X6TBF4"/>
<sequence length="90" mass="10106">MLKVLEKVLVVNGMSRLDSCSDDCHGPLNPPSSSYSFEKGFEEKEARGLLIVKAQFRSTTLSDFPFVTFGRKVDRSCHDNVKPSHIMQSK</sequence>
<evidence type="ECO:0000313" key="1">
    <source>
        <dbReference type="EMBL" id="GFS90234.1"/>
    </source>
</evidence>
<comment type="caution">
    <text evidence="1">The sequence shown here is derived from an EMBL/GenBank/DDBJ whole genome shotgun (WGS) entry which is preliminary data.</text>
</comment>
<accession>A0A8X6TBF4</accession>
<dbReference type="EMBL" id="BMAW01099477">
    <property type="protein sequence ID" value="GFS90234.1"/>
    <property type="molecule type" value="Genomic_DNA"/>
</dbReference>
<proteinExistence type="predicted"/>